<dbReference type="Proteomes" id="UP001290101">
    <property type="component" value="Unassembled WGS sequence"/>
</dbReference>
<evidence type="ECO:0000313" key="3">
    <source>
        <dbReference type="Proteomes" id="UP001290101"/>
    </source>
</evidence>
<dbReference type="PANTHER" id="PTHR30006">
    <property type="entry name" value="THIAMINE-BINDING PERIPLASMIC PROTEIN-RELATED"/>
    <property type="match status" value="1"/>
</dbReference>
<dbReference type="EMBL" id="JAXOTQ010000017">
    <property type="protein sequence ID" value="MDZ5490819.1"/>
    <property type="molecule type" value="Genomic_DNA"/>
</dbReference>
<keyword evidence="1" id="KW-0732">Signal</keyword>
<comment type="caution">
    <text evidence="2">The sequence shown here is derived from an EMBL/GenBank/DDBJ whole genome shotgun (WGS) entry which is preliminary data.</text>
</comment>
<dbReference type="Pfam" id="PF13416">
    <property type="entry name" value="SBP_bac_8"/>
    <property type="match status" value="1"/>
</dbReference>
<evidence type="ECO:0000256" key="1">
    <source>
        <dbReference type="ARBA" id="ARBA00022729"/>
    </source>
</evidence>
<proteinExistence type="predicted"/>
<gene>
    <name evidence="2" type="ORF">U2F25_15320</name>
</gene>
<dbReference type="RefSeq" id="WP_322440885.1">
    <property type="nucleotide sequence ID" value="NZ_JAXOTQ010000017.1"/>
</dbReference>
<name>A0ABU5JEH4_9ACTN</name>
<sequence length="316" mass="34213">MLAVATYTGADRQAKLLEGAKKEGELELYTNPTGDITDAIVAAFEKKYPDIKIKVTQGDSSDLARRISEESSGGRHTVDIIETTTGALGALGDAGLLSKFTSPEEGAYAADAVRDHYVGVRESYLGLGYNTKLVAATDVPRTVEDLLNPRWKGKIVLPTSATGVRWIAALELTKGKEFVQQMSKQDIRGQNVSGRALADLIVSGEVALSPTIYNSHVSVSQAKGAPIAWQPVEPVIAVPTALALAVNAPHPNAAMLYVDFALSKEGQEIYRSKGYDSARTDMAGDKSFQKIYIDTRDDYSSAFPQWEKDMRDLLLK</sequence>
<reference evidence="2 3" key="1">
    <citation type="submission" date="2023-12" db="EMBL/GenBank/DDBJ databases">
        <title>Micromonospora sp. nov., isolated from Atacama Desert.</title>
        <authorList>
            <person name="Carro L."/>
            <person name="Golinska P."/>
            <person name="Klenk H.-P."/>
            <person name="Goodfellow M."/>
        </authorList>
    </citation>
    <scope>NUCLEOTIDE SEQUENCE [LARGE SCALE GENOMIC DNA]</scope>
    <source>
        <strain evidence="2 3">4G53</strain>
    </source>
</reference>
<dbReference type="Gene3D" id="3.40.190.10">
    <property type="entry name" value="Periplasmic binding protein-like II"/>
    <property type="match status" value="2"/>
</dbReference>
<organism evidence="2 3">
    <name type="scientific">Micromonospora sicca</name>
    <dbReference type="NCBI Taxonomy" id="2202420"/>
    <lineage>
        <taxon>Bacteria</taxon>
        <taxon>Bacillati</taxon>
        <taxon>Actinomycetota</taxon>
        <taxon>Actinomycetes</taxon>
        <taxon>Micromonosporales</taxon>
        <taxon>Micromonosporaceae</taxon>
        <taxon>Micromonospora</taxon>
    </lineage>
</organism>
<protein>
    <submittedName>
        <fullName evidence="2">Extracellular solute-binding protein</fullName>
    </submittedName>
</protein>
<dbReference type="InterPro" id="IPR006059">
    <property type="entry name" value="SBP"/>
</dbReference>
<keyword evidence="3" id="KW-1185">Reference proteome</keyword>
<dbReference type="SUPFAM" id="SSF53850">
    <property type="entry name" value="Periplasmic binding protein-like II"/>
    <property type="match status" value="1"/>
</dbReference>
<evidence type="ECO:0000313" key="2">
    <source>
        <dbReference type="EMBL" id="MDZ5490819.1"/>
    </source>
</evidence>
<accession>A0ABU5JEH4</accession>